<keyword evidence="4" id="KW-1185">Reference proteome</keyword>
<gene>
    <name evidence="3" type="ORF">HYG85_12725</name>
</gene>
<dbReference type="RefSeq" id="WP_212689980.1">
    <property type="nucleotide sequence ID" value="NZ_CP058561.1"/>
</dbReference>
<name>A0A8J8MBM3_9FIRM</name>
<dbReference type="KEGG" id="vgu:HYG85_12725"/>
<evidence type="ECO:0000259" key="2">
    <source>
        <dbReference type="Pfam" id="PF14238"/>
    </source>
</evidence>
<dbReference type="Pfam" id="PF14238">
    <property type="entry name" value="DUF4340"/>
    <property type="match status" value="1"/>
</dbReference>
<accession>A0A8J8MBM3</accession>
<keyword evidence="1" id="KW-0472">Membrane</keyword>
<reference evidence="3 4" key="1">
    <citation type="submission" date="2020-07" db="EMBL/GenBank/DDBJ databases">
        <title>Vallitalea guaymasensis genome.</title>
        <authorList>
            <person name="Postec A."/>
        </authorList>
    </citation>
    <scope>NUCLEOTIDE SEQUENCE [LARGE SCALE GENOMIC DNA]</scope>
    <source>
        <strain evidence="3 4">Ra1766G1</strain>
    </source>
</reference>
<dbReference type="EMBL" id="CP058561">
    <property type="protein sequence ID" value="QUH29720.1"/>
    <property type="molecule type" value="Genomic_DNA"/>
</dbReference>
<evidence type="ECO:0000313" key="4">
    <source>
        <dbReference type="Proteomes" id="UP000677305"/>
    </source>
</evidence>
<keyword evidence="1" id="KW-1133">Transmembrane helix</keyword>
<dbReference type="InterPro" id="IPR025641">
    <property type="entry name" value="DUF4340"/>
</dbReference>
<evidence type="ECO:0000313" key="3">
    <source>
        <dbReference type="EMBL" id="QUH29720.1"/>
    </source>
</evidence>
<dbReference type="Proteomes" id="UP000677305">
    <property type="component" value="Chromosome"/>
</dbReference>
<protein>
    <submittedName>
        <fullName evidence="3">DUF4340 domain-containing protein</fullName>
    </submittedName>
</protein>
<dbReference type="AlphaFoldDB" id="A0A8J8MBM3"/>
<feature type="domain" description="DUF4340" evidence="2">
    <location>
        <begin position="79"/>
        <end position="252"/>
    </location>
</feature>
<keyword evidence="1" id="KW-0812">Transmembrane</keyword>
<evidence type="ECO:0000256" key="1">
    <source>
        <dbReference type="SAM" id="Phobius"/>
    </source>
</evidence>
<sequence>MSRGKRILLMVIGLVIVIGLYYSISNKQTKQVEVDSFSENENIVLHNYEISGIDRLILKKEDKNIILVNGETPTIEGLPNVKLNINRLKNSFNIFANLTVNRLVEKDAEDLAKYGLHKSNVSITGIIEKQKPVIIHLGNKTMDGTSYFIRLNEDDNVYLLDANYGDYFMLDIEDFRDPTLPNIDKQLIRYLYIESKGNEPIEISYKNDSDDKKGIGLFSLTKPYNVPKEINYKVFDEIIKSIPIFSVEKYIDDKPSDLSVYGLDDPVLRLKLQSENQELDISKAVDILFGDTFDDYIYFKYADSDSVYGMRKDFAEYISNITPFDLVDKNIRMVNIKNIKKMEIGINDSIYTFNIDNAYKKDEKGEEQLKQTFYYEDKKLEDEVFRELYQLVIGISGDAEINQQDKDIIKDEVKIFYTFKDDTRETIVYTKYDELSYLHEIEDDIYFLCSTKQFELLYDKLKEITN</sequence>
<organism evidence="3 4">
    <name type="scientific">Vallitalea guaymasensis</name>
    <dbReference type="NCBI Taxonomy" id="1185412"/>
    <lineage>
        <taxon>Bacteria</taxon>
        <taxon>Bacillati</taxon>
        <taxon>Bacillota</taxon>
        <taxon>Clostridia</taxon>
        <taxon>Lachnospirales</taxon>
        <taxon>Vallitaleaceae</taxon>
        <taxon>Vallitalea</taxon>
    </lineage>
</organism>
<feature type="transmembrane region" description="Helical" evidence="1">
    <location>
        <begin position="7"/>
        <end position="24"/>
    </location>
</feature>
<proteinExistence type="predicted"/>